<sequence length="216" mass="25899">MFTNNFLELSAIRDSICNSLQFERCYTKEELLNIYCQLILDGAVHEIDFADTHQKNYFITSKVSEYHIKNTNYTPIIFDYLSNSYYYNFSHVNWFNHFEVLSALLSNDFYRFYSIDQFIYSQDSISNLLENLDLDELVMTINLLDEFFEAQENCPSWIEQICKEKIDESIMYYYECADTTGYCDNYNMGDLISEHTRSYWDRPVKNTSINHRLYQI</sequence>
<organism evidence="1 2">
    <name type="scientific">Paenibacillus amylolyticus</name>
    <dbReference type="NCBI Taxonomy" id="1451"/>
    <lineage>
        <taxon>Bacteria</taxon>
        <taxon>Bacillati</taxon>
        <taxon>Bacillota</taxon>
        <taxon>Bacilli</taxon>
        <taxon>Bacillales</taxon>
        <taxon>Paenibacillaceae</taxon>
        <taxon>Paenibacillus</taxon>
    </lineage>
</organism>
<evidence type="ECO:0000313" key="1">
    <source>
        <dbReference type="EMBL" id="OMF12637.1"/>
    </source>
</evidence>
<evidence type="ECO:0000313" key="2">
    <source>
        <dbReference type="Proteomes" id="UP000187134"/>
    </source>
</evidence>
<dbReference type="AlphaFoldDB" id="A0A1R1BS46"/>
<dbReference type="Proteomes" id="UP000187134">
    <property type="component" value="Unassembled WGS sequence"/>
</dbReference>
<reference evidence="1 2" key="1">
    <citation type="submission" date="2016-11" db="EMBL/GenBank/DDBJ databases">
        <title>Paenibacillus species isolates.</title>
        <authorList>
            <person name="Beno S.M."/>
        </authorList>
    </citation>
    <scope>NUCLEOTIDE SEQUENCE [LARGE SCALE GENOMIC DNA]</scope>
    <source>
        <strain evidence="1 2">FSL H8-0246</strain>
    </source>
</reference>
<gene>
    <name evidence="1" type="ORF">BK131_18655</name>
</gene>
<dbReference type="RefSeq" id="WP_076332736.1">
    <property type="nucleotide sequence ID" value="NZ_MRTJ01000007.1"/>
</dbReference>
<comment type="caution">
    <text evidence="1">The sequence shown here is derived from an EMBL/GenBank/DDBJ whole genome shotgun (WGS) entry which is preliminary data.</text>
</comment>
<accession>A0A1R1BS46</accession>
<name>A0A1R1BS46_PAEAM</name>
<proteinExistence type="predicted"/>
<dbReference type="EMBL" id="MRTJ01000007">
    <property type="protein sequence ID" value="OMF12637.1"/>
    <property type="molecule type" value="Genomic_DNA"/>
</dbReference>
<protein>
    <submittedName>
        <fullName evidence="1">Uncharacterized protein</fullName>
    </submittedName>
</protein>